<protein>
    <recommendedName>
        <fullName evidence="4">Galactose oxidase</fullName>
    </recommendedName>
</protein>
<dbReference type="SMART" id="SM00612">
    <property type="entry name" value="Kelch"/>
    <property type="match status" value="4"/>
</dbReference>
<dbReference type="PANTHER" id="PTHR46773">
    <property type="match status" value="1"/>
</dbReference>
<dbReference type="InterPro" id="IPR015915">
    <property type="entry name" value="Kelch-typ_b-propeller"/>
</dbReference>
<dbReference type="PANTHER" id="PTHR46773:SF5">
    <property type="entry name" value="OS04G0487100 PROTEIN"/>
    <property type="match status" value="1"/>
</dbReference>
<proteinExistence type="predicted"/>
<accession>A0A7M2X2I2</accession>
<evidence type="ECO:0000256" key="1">
    <source>
        <dbReference type="SAM" id="MobiDB-lite"/>
    </source>
</evidence>
<dbReference type="AlphaFoldDB" id="A0A7M2X2I2"/>
<dbReference type="RefSeq" id="WP_206295280.1">
    <property type="nucleotide sequence ID" value="NZ_CP063458.1"/>
</dbReference>
<feature type="region of interest" description="Disordered" evidence="1">
    <location>
        <begin position="61"/>
        <end position="99"/>
    </location>
</feature>
<dbReference type="KEGG" id="hbs:IPV69_11630"/>
<feature type="compositionally biased region" description="Pro residues" evidence="1">
    <location>
        <begin position="61"/>
        <end position="94"/>
    </location>
</feature>
<dbReference type="Pfam" id="PF24681">
    <property type="entry name" value="Kelch_KLHDC2_KLHL20_DRC7"/>
    <property type="match status" value="1"/>
</dbReference>
<evidence type="ECO:0000313" key="3">
    <source>
        <dbReference type="Proteomes" id="UP000593765"/>
    </source>
</evidence>
<organism evidence="2 3">
    <name type="scientific">Humisphaera borealis</name>
    <dbReference type="NCBI Taxonomy" id="2807512"/>
    <lineage>
        <taxon>Bacteria</taxon>
        <taxon>Pseudomonadati</taxon>
        <taxon>Planctomycetota</taxon>
        <taxon>Phycisphaerae</taxon>
        <taxon>Tepidisphaerales</taxon>
        <taxon>Tepidisphaeraceae</taxon>
        <taxon>Humisphaera</taxon>
    </lineage>
</organism>
<dbReference type="Gene3D" id="2.120.10.80">
    <property type="entry name" value="Kelch-type beta propeller"/>
    <property type="match status" value="2"/>
</dbReference>
<sequence length="404" mass="43054">MRSRTVRNQERGCIVEPLEGRVLYHAGHEGLHIVGTLVPWTHAPIAPIVIVPPALPSLPPPVSPPAAPPVGSPAVPPPIAPNQPVPQEPGPTEPPGAAQPQFSTIQWADLRPSATPLAESLRGIYGNRLYLFGGFSGSAGPVVNAQYFDAASGAWTNIRSLPERITHAGVAQTGSDVYFVGGYVGNGPGYQQAFGSSHVWKYNFESDNYDRLTDLPRKYAGGGAEIIDGKLHYFGGYTQQRQDTNVHLVLDLNDPSARWQEAATMLTARNHMGHVVYGGRIFSIAGQTGTDEGLVTRRDVEVFDPATNTWSYVSPIPRGVSHISSATFVMGDRIIVAGGESAHNVQVREVWAYTPATDRWEALTPLPAPRFSGVAAAFAGKIVFATGGSATSNWLGTPVLATGV</sequence>
<keyword evidence="3" id="KW-1185">Reference proteome</keyword>
<gene>
    <name evidence="2" type="ORF">IPV69_11630</name>
</gene>
<name>A0A7M2X2I2_9BACT</name>
<dbReference type="SUPFAM" id="SSF117281">
    <property type="entry name" value="Kelch motif"/>
    <property type="match status" value="1"/>
</dbReference>
<evidence type="ECO:0008006" key="4">
    <source>
        <dbReference type="Google" id="ProtNLM"/>
    </source>
</evidence>
<evidence type="ECO:0000313" key="2">
    <source>
        <dbReference type="EMBL" id="QOV91958.1"/>
    </source>
</evidence>
<dbReference type="InterPro" id="IPR006652">
    <property type="entry name" value="Kelch_1"/>
</dbReference>
<dbReference type="EMBL" id="CP063458">
    <property type="protein sequence ID" value="QOV91958.1"/>
    <property type="molecule type" value="Genomic_DNA"/>
</dbReference>
<dbReference type="InterPro" id="IPR053256">
    <property type="entry name" value="Kelch_repeat-containing"/>
</dbReference>
<dbReference type="Proteomes" id="UP000593765">
    <property type="component" value="Chromosome"/>
</dbReference>
<reference evidence="2 3" key="1">
    <citation type="submission" date="2020-10" db="EMBL/GenBank/DDBJ databases">
        <title>Wide distribution of Phycisphaera-like planctomycetes from WD2101 soil group in peatlands and genome analysis of the first cultivated representative.</title>
        <authorList>
            <person name="Dedysh S.N."/>
            <person name="Beletsky A.V."/>
            <person name="Ivanova A."/>
            <person name="Kulichevskaya I.S."/>
            <person name="Suzina N.E."/>
            <person name="Philippov D.A."/>
            <person name="Rakitin A.L."/>
            <person name="Mardanov A.V."/>
            <person name="Ravin N.V."/>
        </authorList>
    </citation>
    <scope>NUCLEOTIDE SEQUENCE [LARGE SCALE GENOMIC DNA]</scope>
    <source>
        <strain evidence="2 3">M1803</strain>
    </source>
</reference>